<reference evidence="3 4" key="1">
    <citation type="submission" date="2020-03" db="EMBL/GenBank/DDBJ databases">
        <title>Above-ground endophytic microbial communities from plants in different locations in the United States.</title>
        <authorList>
            <person name="Frank C."/>
        </authorList>
    </citation>
    <scope>NUCLEOTIDE SEQUENCE [LARGE SCALE GENOMIC DNA]</scope>
    <source>
        <strain evidence="3 4">WW7</strain>
    </source>
</reference>
<accession>A0ABX0T7J3</accession>
<feature type="region of interest" description="Disordered" evidence="1">
    <location>
        <begin position="1"/>
        <end position="30"/>
    </location>
</feature>
<dbReference type="EMBL" id="JAAOYO010000003">
    <property type="protein sequence ID" value="NII41462.1"/>
    <property type="molecule type" value="Genomic_DNA"/>
</dbReference>
<organism evidence="3 4">
    <name type="scientific">Curtobacterium salicis</name>
    <dbReference type="NCBI Taxonomy" id="1779862"/>
    <lineage>
        <taxon>Bacteria</taxon>
        <taxon>Bacillati</taxon>
        <taxon>Actinomycetota</taxon>
        <taxon>Actinomycetes</taxon>
        <taxon>Micrococcales</taxon>
        <taxon>Microbacteriaceae</taxon>
        <taxon>Curtobacterium</taxon>
    </lineage>
</organism>
<comment type="caution">
    <text evidence="3">The sequence shown here is derived from an EMBL/GenBank/DDBJ whole genome shotgun (WGS) entry which is preliminary data.</text>
</comment>
<dbReference type="GO" id="GO:0008168">
    <property type="term" value="F:methyltransferase activity"/>
    <property type="evidence" value="ECO:0007669"/>
    <property type="project" value="UniProtKB-KW"/>
</dbReference>
<dbReference type="InterPro" id="IPR013216">
    <property type="entry name" value="Methyltransf_11"/>
</dbReference>
<evidence type="ECO:0000313" key="3">
    <source>
        <dbReference type="EMBL" id="NII41462.1"/>
    </source>
</evidence>
<name>A0ABX0T7J3_9MICO</name>
<keyword evidence="3" id="KW-0808">Transferase</keyword>
<dbReference type="GO" id="GO:0032259">
    <property type="term" value="P:methylation"/>
    <property type="evidence" value="ECO:0007669"/>
    <property type="project" value="UniProtKB-KW"/>
</dbReference>
<protein>
    <submittedName>
        <fullName evidence="3">SAM-dependent methyltransferase</fullName>
    </submittedName>
</protein>
<dbReference type="Proteomes" id="UP001318300">
    <property type="component" value="Unassembled WGS sequence"/>
</dbReference>
<sequence>MTRTADGPAGDAEHGRIDGTVDGSSRHRRPEPVFERAIRVALGQADTVLHLSAGAGAVSYEPRDRDVTAVEPAAGALPFADGSFDAASSAFSLPVWPDLDRGLAEVRRVTRGPVVLLTRDPARIADHWLAEYTPEVLAREARRWPTLERVADALGGQVTTTRVPIPFTCVDGFSEAYYARPERLLDAGARRADPAWGAVDEMTAARSVAALRSAIEDGSWDARHGRLRVQPSYQGSLVLVVAQP</sequence>
<dbReference type="InterPro" id="IPR029063">
    <property type="entry name" value="SAM-dependent_MTases_sf"/>
</dbReference>
<evidence type="ECO:0000259" key="2">
    <source>
        <dbReference type="Pfam" id="PF08241"/>
    </source>
</evidence>
<keyword evidence="4" id="KW-1185">Reference proteome</keyword>
<evidence type="ECO:0000256" key="1">
    <source>
        <dbReference type="SAM" id="MobiDB-lite"/>
    </source>
</evidence>
<gene>
    <name evidence="3" type="ORF">E9228_002109</name>
</gene>
<feature type="domain" description="Methyltransferase type 11" evidence="2">
    <location>
        <begin position="67"/>
        <end position="111"/>
    </location>
</feature>
<proteinExistence type="predicted"/>
<dbReference type="Gene3D" id="3.40.50.150">
    <property type="entry name" value="Vaccinia Virus protein VP39"/>
    <property type="match status" value="1"/>
</dbReference>
<dbReference type="SUPFAM" id="SSF53335">
    <property type="entry name" value="S-adenosyl-L-methionine-dependent methyltransferases"/>
    <property type="match status" value="1"/>
</dbReference>
<keyword evidence="3" id="KW-0489">Methyltransferase</keyword>
<dbReference type="RefSeq" id="WP_166780506.1">
    <property type="nucleotide sequence ID" value="NZ_JAAOYO010000003.1"/>
</dbReference>
<evidence type="ECO:0000313" key="4">
    <source>
        <dbReference type="Proteomes" id="UP001318300"/>
    </source>
</evidence>
<dbReference type="Pfam" id="PF08241">
    <property type="entry name" value="Methyltransf_11"/>
    <property type="match status" value="1"/>
</dbReference>